<protein>
    <submittedName>
        <fullName evidence="2">Uncharacterized protein</fullName>
    </submittedName>
</protein>
<feature type="compositionally biased region" description="Basic residues" evidence="1">
    <location>
        <begin position="47"/>
        <end position="62"/>
    </location>
</feature>
<feature type="region of interest" description="Disordered" evidence="1">
    <location>
        <begin position="37"/>
        <end position="62"/>
    </location>
</feature>
<comment type="caution">
    <text evidence="2">The sequence shown here is derived from an EMBL/GenBank/DDBJ whole genome shotgun (WGS) entry which is preliminary data.</text>
</comment>
<proteinExistence type="predicted"/>
<reference evidence="2" key="1">
    <citation type="journal article" date="2021" name="bioRxiv">
        <title>Whole Genome Assembly and Annotation of Northern Wild Rice, Zizania palustris L., Supports a Whole Genome Duplication in the Zizania Genus.</title>
        <authorList>
            <person name="Haas M."/>
            <person name="Kono T."/>
            <person name="Macchietto M."/>
            <person name="Millas R."/>
            <person name="McGilp L."/>
            <person name="Shao M."/>
            <person name="Duquette J."/>
            <person name="Hirsch C.N."/>
            <person name="Kimball J."/>
        </authorList>
    </citation>
    <scope>NUCLEOTIDE SEQUENCE</scope>
    <source>
        <tissue evidence="2">Fresh leaf tissue</tissue>
    </source>
</reference>
<dbReference type="Proteomes" id="UP000729402">
    <property type="component" value="Unassembled WGS sequence"/>
</dbReference>
<dbReference type="AlphaFoldDB" id="A0A8J5RB31"/>
<dbReference type="EMBL" id="JAAALK010001159">
    <property type="protein sequence ID" value="KAG8043132.1"/>
    <property type="molecule type" value="Genomic_DNA"/>
</dbReference>
<sequence length="75" mass="7860">MSSIVRLIIPLHWLPSPPCLGLGWAVKVGDADGQAIGVSSAGGREAQKRRPSGGRSGGRRRCLGGAEAGRVVQWR</sequence>
<reference evidence="2" key="2">
    <citation type="submission" date="2021-02" db="EMBL/GenBank/DDBJ databases">
        <authorList>
            <person name="Kimball J.A."/>
            <person name="Haas M.W."/>
            <person name="Macchietto M."/>
            <person name="Kono T."/>
            <person name="Duquette J."/>
            <person name="Shao M."/>
        </authorList>
    </citation>
    <scope>NUCLEOTIDE SEQUENCE</scope>
    <source>
        <tissue evidence="2">Fresh leaf tissue</tissue>
    </source>
</reference>
<name>A0A8J5RB31_ZIZPA</name>
<accession>A0A8J5RB31</accession>
<organism evidence="2 3">
    <name type="scientific">Zizania palustris</name>
    <name type="common">Northern wild rice</name>
    <dbReference type="NCBI Taxonomy" id="103762"/>
    <lineage>
        <taxon>Eukaryota</taxon>
        <taxon>Viridiplantae</taxon>
        <taxon>Streptophyta</taxon>
        <taxon>Embryophyta</taxon>
        <taxon>Tracheophyta</taxon>
        <taxon>Spermatophyta</taxon>
        <taxon>Magnoliopsida</taxon>
        <taxon>Liliopsida</taxon>
        <taxon>Poales</taxon>
        <taxon>Poaceae</taxon>
        <taxon>BOP clade</taxon>
        <taxon>Oryzoideae</taxon>
        <taxon>Oryzeae</taxon>
        <taxon>Zizaniinae</taxon>
        <taxon>Zizania</taxon>
    </lineage>
</organism>
<evidence type="ECO:0000256" key="1">
    <source>
        <dbReference type="SAM" id="MobiDB-lite"/>
    </source>
</evidence>
<keyword evidence="3" id="KW-1185">Reference proteome</keyword>
<evidence type="ECO:0000313" key="2">
    <source>
        <dbReference type="EMBL" id="KAG8043132.1"/>
    </source>
</evidence>
<gene>
    <name evidence="2" type="ORF">GUJ93_ZPchr0586g11353</name>
</gene>
<evidence type="ECO:0000313" key="3">
    <source>
        <dbReference type="Proteomes" id="UP000729402"/>
    </source>
</evidence>